<evidence type="ECO:0000313" key="5">
    <source>
        <dbReference type="EMBL" id="TNV76260.1"/>
    </source>
</evidence>
<gene>
    <name evidence="5" type="ORF">FGO68_gene4950</name>
</gene>
<name>A0A8J8NKI6_HALGN</name>
<dbReference type="PANTHER" id="PTHR24171">
    <property type="entry name" value="ANKYRIN REPEAT DOMAIN-CONTAINING PROTEIN 39-RELATED"/>
    <property type="match status" value="1"/>
</dbReference>
<evidence type="ECO:0000256" key="4">
    <source>
        <dbReference type="SAM" id="MobiDB-lite"/>
    </source>
</evidence>
<dbReference type="Gene3D" id="1.25.40.20">
    <property type="entry name" value="Ankyrin repeat-containing domain"/>
    <property type="match status" value="2"/>
</dbReference>
<dbReference type="GO" id="GO:0085020">
    <property type="term" value="P:protein K6-linked ubiquitination"/>
    <property type="evidence" value="ECO:0007669"/>
    <property type="project" value="TreeGrafter"/>
</dbReference>
<keyword evidence="6" id="KW-1185">Reference proteome</keyword>
<dbReference type="AlphaFoldDB" id="A0A8J8NKI6"/>
<feature type="compositionally biased region" description="Basic and acidic residues" evidence="4">
    <location>
        <begin position="188"/>
        <end position="208"/>
    </location>
</feature>
<keyword evidence="2 3" id="KW-0040">ANK repeat</keyword>
<dbReference type="InterPro" id="IPR036770">
    <property type="entry name" value="Ankyrin_rpt-contain_sf"/>
</dbReference>
<evidence type="ECO:0000313" key="6">
    <source>
        <dbReference type="Proteomes" id="UP000785679"/>
    </source>
</evidence>
<dbReference type="Pfam" id="PF12796">
    <property type="entry name" value="Ank_2"/>
    <property type="match status" value="1"/>
</dbReference>
<evidence type="ECO:0000256" key="1">
    <source>
        <dbReference type="ARBA" id="ARBA00022737"/>
    </source>
</evidence>
<dbReference type="PROSITE" id="PS50088">
    <property type="entry name" value="ANK_REPEAT"/>
    <property type="match status" value="2"/>
</dbReference>
<dbReference type="SUPFAM" id="SSF48403">
    <property type="entry name" value="Ankyrin repeat"/>
    <property type="match status" value="1"/>
</dbReference>
<evidence type="ECO:0000256" key="3">
    <source>
        <dbReference type="PROSITE-ProRule" id="PRU00023"/>
    </source>
</evidence>
<feature type="region of interest" description="Disordered" evidence="4">
    <location>
        <begin position="154"/>
        <end position="238"/>
    </location>
</feature>
<sequence length="258" mass="28942">MEAKEDPTLQEEGEEIDMSYEEFLIYSARLGEIEDVKECLAEKVDLATVDPSGNTALHMASANGFLDIVLLLLQNGAPVNALNRSKNTPLHWAALNGRNDIISLLIEWKADANIKNEFDRLPIEEALQNGFTDAAEILATVSTLSDDKIYTSIQEAPEEQEGDDKEERKGAGAFEDADLEENDDDDEADKRSIQSEEAIKPEGGHKEPTPQQMAKIAEQRQKQEQVKMEAISSEMKEKFGMQEFDIEIKKIDENQQQQ</sequence>
<protein>
    <recommendedName>
        <fullName evidence="7">Ankyrin repeat domain-containing protein</fullName>
    </recommendedName>
</protein>
<organism evidence="5 6">
    <name type="scientific">Halteria grandinella</name>
    <dbReference type="NCBI Taxonomy" id="5974"/>
    <lineage>
        <taxon>Eukaryota</taxon>
        <taxon>Sar</taxon>
        <taxon>Alveolata</taxon>
        <taxon>Ciliophora</taxon>
        <taxon>Intramacronucleata</taxon>
        <taxon>Spirotrichea</taxon>
        <taxon>Stichotrichia</taxon>
        <taxon>Sporadotrichida</taxon>
        <taxon>Halteriidae</taxon>
        <taxon>Halteria</taxon>
    </lineage>
</organism>
<feature type="repeat" description="ANK" evidence="3">
    <location>
        <begin position="85"/>
        <end position="117"/>
    </location>
</feature>
<dbReference type="PROSITE" id="PS50297">
    <property type="entry name" value="ANK_REP_REGION"/>
    <property type="match status" value="2"/>
</dbReference>
<dbReference type="InterPro" id="IPR002110">
    <property type="entry name" value="Ankyrin_rpt"/>
</dbReference>
<accession>A0A8J8NKI6</accession>
<dbReference type="OrthoDB" id="292939at2759"/>
<keyword evidence="1" id="KW-0677">Repeat</keyword>
<dbReference type="PANTHER" id="PTHR24171:SF8">
    <property type="entry name" value="BRCA1-ASSOCIATED RING DOMAIN PROTEIN 1"/>
    <property type="match status" value="1"/>
</dbReference>
<dbReference type="GO" id="GO:0004842">
    <property type="term" value="F:ubiquitin-protein transferase activity"/>
    <property type="evidence" value="ECO:0007669"/>
    <property type="project" value="TreeGrafter"/>
</dbReference>
<feature type="compositionally biased region" description="Basic and acidic residues" evidence="4">
    <location>
        <begin position="217"/>
        <end position="227"/>
    </location>
</feature>
<reference evidence="5" key="1">
    <citation type="submission" date="2019-06" db="EMBL/GenBank/DDBJ databases">
        <authorList>
            <person name="Zheng W."/>
        </authorList>
    </citation>
    <scope>NUCLEOTIDE SEQUENCE</scope>
    <source>
        <strain evidence="5">QDHG01</strain>
    </source>
</reference>
<feature type="compositionally biased region" description="Acidic residues" evidence="4">
    <location>
        <begin position="175"/>
        <end position="187"/>
    </location>
</feature>
<evidence type="ECO:0008006" key="7">
    <source>
        <dbReference type="Google" id="ProtNLM"/>
    </source>
</evidence>
<feature type="repeat" description="ANK" evidence="3">
    <location>
        <begin position="52"/>
        <end position="84"/>
    </location>
</feature>
<dbReference type="SMART" id="SM00248">
    <property type="entry name" value="ANK"/>
    <property type="match status" value="2"/>
</dbReference>
<dbReference type="PRINTS" id="PR01415">
    <property type="entry name" value="ANKYRIN"/>
</dbReference>
<comment type="caution">
    <text evidence="5">The sequence shown here is derived from an EMBL/GenBank/DDBJ whole genome shotgun (WGS) entry which is preliminary data.</text>
</comment>
<dbReference type="Proteomes" id="UP000785679">
    <property type="component" value="Unassembled WGS sequence"/>
</dbReference>
<proteinExistence type="predicted"/>
<evidence type="ECO:0000256" key="2">
    <source>
        <dbReference type="ARBA" id="ARBA00023043"/>
    </source>
</evidence>
<dbReference type="EMBL" id="RRYP01013902">
    <property type="protein sequence ID" value="TNV76260.1"/>
    <property type="molecule type" value="Genomic_DNA"/>
</dbReference>